<comment type="subcellular location">
    <subcellularLocation>
        <location evidence="2">Cell membrane</location>
        <topology evidence="2">Lipid-anchor</topology>
    </subcellularLocation>
</comment>
<dbReference type="GO" id="GO:0005886">
    <property type="term" value="C:plasma membrane"/>
    <property type="evidence" value="ECO:0007669"/>
    <property type="project" value="UniProtKB-SubCell"/>
</dbReference>
<dbReference type="PANTHER" id="PTHR30203">
    <property type="entry name" value="OUTER MEMBRANE CATION EFFLUX PROTEIN"/>
    <property type="match status" value="1"/>
</dbReference>
<comment type="caution">
    <text evidence="3">The sequence shown here is derived from an EMBL/GenBank/DDBJ whole genome shotgun (WGS) entry which is preliminary data.</text>
</comment>
<organism evidence="3 4">
    <name type="scientific">Advenella kashmirensis W13003</name>
    <dbReference type="NCBI Taxonomy" id="1424334"/>
    <lineage>
        <taxon>Bacteria</taxon>
        <taxon>Pseudomonadati</taxon>
        <taxon>Pseudomonadota</taxon>
        <taxon>Betaproteobacteria</taxon>
        <taxon>Burkholderiales</taxon>
        <taxon>Alcaligenaceae</taxon>
    </lineage>
</organism>
<dbReference type="PROSITE" id="PS51257">
    <property type="entry name" value="PROKAR_LIPOPROTEIN"/>
    <property type="match status" value="1"/>
</dbReference>
<keyword evidence="4" id="KW-1185">Reference proteome</keyword>
<reference evidence="3 4" key="1">
    <citation type="journal article" date="2014" name="Genome Announc.">
        <title>Draft Genome Sequence of Advenella kashmirensis Strain W13003, a Polycyclic Aromatic Hydrocarbon-Degrading Bacterium.</title>
        <authorList>
            <person name="Wang X."/>
            <person name="Jin D."/>
            <person name="Zhou L."/>
            <person name="Wu L."/>
            <person name="An W."/>
            <person name="Zhao L."/>
        </authorList>
    </citation>
    <scope>NUCLEOTIDE SEQUENCE [LARGE SCALE GENOMIC DNA]</scope>
    <source>
        <strain evidence="3 4">W13003</strain>
    </source>
</reference>
<feature type="signal peptide" evidence="2">
    <location>
        <begin position="1"/>
        <end position="21"/>
    </location>
</feature>
<evidence type="ECO:0000256" key="2">
    <source>
        <dbReference type="RuleBase" id="RU362097"/>
    </source>
</evidence>
<evidence type="ECO:0000313" key="3">
    <source>
        <dbReference type="EMBL" id="ETF03698.1"/>
    </source>
</evidence>
<dbReference type="GO" id="GO:0015562">
    <property type="term" value="F:efflux transmembrane transporter activity"/>
    <property type="evidence" value="ECO:0007669"/>
    <property type="project" value="InterPro"/>
</dbReference>
<dbReference type="PANTHER" id="PTHR30203:SF21">
    <property type="entry name" value="OUTER MEMBRANE COMPONENT OF MULTIDRUG EFFLUX PUMP-RELATED"/>
    <property type="match status" value="1"/>
</dbReference>
<keyword evidence="2" id="KW-0564">Palmitate</keyword>
<dbReference type="AlphaFoldDB" id="V8QWH7"/>
<dbReference type="Gene3D" id="1.20.1600.10">
    <property type="entry name" value="Outer membrane efflux proteins (OEP)"/>
    <property type="match status" value="1"/>
</dbReference>
<dbReference type="SUPFAM" id="SSF56954">
    <property type="entry name" value="Outer membrane efflux proteins (OEP)"/>
    <property type="match status" value="1"/>
</dbReference>
<gene>
    <name evidence="3" type="ORF">W822_00285</name>
</gene>
<dbReference type="STRING" id="1424334.W822_00285"/>
<protein>
    <submittedName>
        <fullName evidence="3">RND transporter</fullName>
    </submittedName>
</protein>
<dbReference type="PATRIC" id="fig|1424334.3.peg.58"/>
<dbReference type="HOGENOM" id="CLU_012817_13_0_4"/>
<dbReference type="InterPro" id="IPR010131">
    <property type="entry name" value="MdtP/NodT-like"/>
</dbReference>
<accession>V8QWH7</accession>
<dbReference type="Gene3D" id="2.20.200.10">
    <property type="entry name" value="Outer membrane efflux proteins (OEP)"/>
    <property type="match status" value="1"/>
</dbReference>
<comment type="similarity">
    <text evidence="1 2">Belongs to the outer membrane factor (OMF) (TC 1.B.17) family.</text>
</comment>
<sequence>MMIHRLTTLAFILLLAGCTTVGPDYETPKGAAVQRPSAQGTFVGADNNKVYSAQPLPDHWWRLNHDPVLDRLVSKALANNANLRAASANLARARAAVQGAEAQQAPTIGVNASPQYGHSSGLQQLQPDLRPPDRWSYSSGINIAYQVDLFGQIRRAVEASEQDALAAQAAYEAVRVTVAAETARAYAAICSAGMERASASKSVRIQKESASIANQLWQAGRGTELDVTRARGLVQQLTANIPMLQARQQVALFRLATLTGETPSAMPASLLECATPPRFTGSIPVGNGQQLLRRRPDIRQAERTLAAATARIGVAIGDLYPKISLGLSAASAGPTSMLGNKSTFSLNMGPLISWTLPNTGAARAAIAQARATADAEYAHFDATVLNALQETESALVTYARQLERHASLQAARDTAARAASQASTLYKAGKTDYLPVLDAQRTLAGADSALAESQAQLANMQVDVFLALGGGWE</sequence>
<dbReference type="Proteomes" id="UP000018733">
    <property type="component" value="Unassembled WGS sequence"/>
</dbReference>
<feature type="chain" id="PRO_5001444099" evidence="2">
    <location>
        <begin position="22"/>
        <end position="473"/>
    </location>
</feature>
<dbReference type="NCBIfam" id="TIGR01845">
    <property type="entry name" value="outer_NodT"/>
    <property type="match status" value="1"/>
</dbReference>
<dbReference type="Pfam" id="PF02321">
    <property type="entry name" value="OEP"/>
    <property type="match status" value="2"/>
</dbReference>
<keyword evidence="2" id="KW-0812">Transmembrane</keyword>
<evidence type="ECO:0000256" key="1">
    <source>
        <dbReference type="ARBA" id="ARBA00007613"/>
    </source>
</evidence>
<keyword evidence="2" id="KW-0732">Signal</keyword>
<name>V8QWH7_9BURK</name>
<dbReference type="EMBL" id="AYXT01000001">
    <property type="protein sequence ID" value="ETF03698.1"/>
    <property type="molecule type" value="Genomic_DNA"/>
</dbReference>
<evidence type="ECO:0000313" key="4">
    <source>
        <dbReference type="Proteomes" id="UP000018733"/>
    </source>
</evidence>
<keyword evidence="2" id="KW-1134">Transmembrane beta strand</keyword>
<keyword evidence="2" id="KW-0449">Lipoprotein</keyword>
<keyword evidence="2" id="KW-0472">Membrane</keyword>
<dbReference type="eggNOG" id="COG1538">
    <property type="taxonomic scope" value="Bacteria"/>
</dbReference>
<dbReference type="InterPro" id="IPR003423">
    <property type="entry name" value="OMP_efflux"/>
</dbReference>
<proteinExistence type="inferred from homology"/>